<protein>
    <submittedName>
        <fullName evidence="1">Serine protease</fullName>
    </submittedName>
</protein>
<proteinExistence type="predicted"/>
<dbReference type="PRINTS" id="PR00834">
    <property type="entry name" value="PROTEASES2C"/>
</dbReference>
<name>A0ABV4T920_9FLAO</name>
<dbReference type="Proteomes" id="UP001574169">
    <property type="component" value="Unassembled WGS sequence"/>
</dbReference>
<dbReference type="Pfam" id="PF13365">
    <property type="entry name" value="Trypsin_2"/>
    <property type="match status" value="1"/>
</dbReference>
<dbReference type="PANTHER" id="PTHR43019">
    <property type="entry name" value="SERINE ENDOPROTEASE DEGS"/>
    <property type="match status" value="1"/>
</dbReference>
<organism evidence="1 2">
    <name type="scientific">Flavobacterium zubiriense</name>
    <dbReference type="NCBI Taxonomy" id="3138075"/>
    <lineage>
        <taxon>Bacteria</taxon>
        <taxon>Pseudomonadati</taxon>
        <taxon>Bacteroidota</taxon>
        <taxon>Flavobacteriia</taxon>
        <taxon>Flavobacteriales</taxon>
        <taxon>Flavobacteriaceae</taxon>
        <taxon>Flavobacterium</taxon>
    </lineage>
</organism>
<dbReference type="InterPro" id="IPR001940">
    <property type="entry name" value="Peptidase_S1C"/>
</dbReference>
<dbReference type="GO" id="GO:0008233">
    <property type="term" value="F:peptidase activity"/>
    <property type="evidence" value="ECO:0007669"/>
    <property type="project" value="UniProtKB-KW"/>
</dbReference>
<sequence length="480" mass="53623">MKKIILLLVIVGFYKSYSQSSYATIKIYRPKALCIGCKVSILINDTYICDLKNGGYLEFNAFITENSKVTVTDGSSYTSSLQIALKKGQTYNYEAKAKFPRNLGFELVQAKTPIDKDKIKKEDYFGASDVGVGIKENIKPNHPKTDWTKDKLLEYWNKNGMSDIEGIYEKLNGILKYELAIVKNDNVYSIIYLSGAEGTSWKTGELKATLQKTASFGLFKSKWFMLDKSENKDMIVSVKQSTMSLISETVDVKNDIYLKTFPAYDENVKTGESENWKSSGTGFFIAKNGYITTNFHVVEDANFIEIEYLKKPYKAKVIVSDKHNDLAILKIEDNSFIPLTTLNYNFKTEISDVGTSVFALGFPLTEIMGKEIKYTDGKISAKSGYKGDISSYQISVPIQPGNSGGPLFDENGSLLGVTSSGINKTIADNANYAIKIKYLNLLIDETEGKIELPNSALIKAKPLTEKIKILSDYVVFIKVK</sequence>
<dbReference type="SUPFAM" id="SSF50494">
    <property type="entry name" value="Trypsin-like serine proteases"/>
    <property type="match status" value="1"/>
</dbReference>
<dbReference type="InterPro" id="IPR043504">
    <property type="entry name" value="Peptidase_S1_PA_chymotrypsin"/>
</dbReference>
<dbReference type="InterPro" id="IPR009003">
    <property type="entry name" value="Peptidase_S1_PA"/>
</dbReference>
<evidence type="ECO:0000313" key="1">
    <source>
        <dbReference type="EMBL" id="MFA9190603.1"/>
    </source>
</evidence>
<dbReference type="GO" id="GO:0006508">
    <property type="term" value="P:proteolysis"/>
    <property type="evidence" value="ECO:0007669"/>
    <property type="project" value="UniProtKB-KW"/>
</dbReference>
<dbReference type="RefSeq" id="WP_373405607.1">
    <property type="nucleotide sequence ID" value="NZ_JBCFQL010000003.1"/>
</dbReference>
<dbReference type="PANTHER" id="PTHR43019:SF62">
    <property type="entry name" value="SERINE ENDOPROTEASE DEGS"/>
    <property type="match status" value="1"/>
</dbReference>
<keyword evidence="1" id="KW-0645">Protease</keyword>
<dbReference type="Gene3D" id="2.40.10.10">
    <property type="entry name" value="Trypsin-like serine proteases"/>
    <property type="match status" value="2"/>
</dbReference>
<evidence type="ECO:0000313" key="2">
    <source>
        <dbReference type="Proteomes" id="UP001574169"/>
    </source>
</evidence>
<comment type="caution">
    <text evidence="1">The sequence shown here is derived from an EMBL/GenBank/DDBJ whole genome shotgun (WGS) entry which is preliminary data.</text>
</comment>
<accession>A0ABV4T920</accession>
<gene>
    <name evidence="1" type="ORF">AAGV28_04400</name>
</gene>
<keyword evidence="2" id="KW-1185">Reference proteome</keyword>
<dbReference type="EMBL" id="JBCFQL010000003">
    <property type="protein sequence ID" value="MFA9190603.1"/>
    <property type="molecule type" value="Genomic_DNA"/>
</dbReference>
<keyword evidence="1" id="KW-0378">Hydrolase</keyword>
<reference evidence="1 2" key="1">
    <citation type="submission" date="2024-04" db="EMBL/GenBank/DDBJ databases">
        <title>New Clade of Flavobacterium.</title>
        <authorList>
            <person name="Matos L."/>
            <person name="Proenca D.N."/>
            <person name="Fransisco R.M."/>
            <person name="Chung A.P."/>
            <person name="Maccario L."/>
            <person name="Sorensen S.J."/>
            <person name="Morais P.V."/>
        </authorList>
    </citation>
    <scope>NUCLEOTIDE SEQUENCE [LARGE SCALE GENOMIC DNA]</scope>
    <source>
        <strain evidence="1 2">FZUC8N2.13</strain>
    </source>
</reference>